<evidence type="ECO:0000313" key="6">
    <source>
        <dbReference type="EMBL" id="SSX30507.1"/>
    </source>
</evidence>
<proteinExistence type="predicted"/>
<evidence type="ECO:0000256" key="1">
    <source>
        <dbReference type="PROSITE-ProRule" id="PRU00723"/>
    </source>
</evidence>
<evidence type="ECO:0000256" key="2">
    <source>
        <dbReference type="SAM" id="MobiDB-lite"/>
    </source>
</evidence>
<keyword evidence="1" id="KW-0863">Zinc-finger</keyword>
<reference evidence="6" key="2">
    <citation type="submission" date="2018-07" db="EMBL/GenBank/DDBJ databases">
        <authorList>
            <person name="Quirk P.G."/>
            <person name="Krulwich T.A."/>
        </authorList>
    </citation>
    <scope>NUCLEOTIDE SEQUENCE</scope>
</reference>
<dbReference type="VEuPathDB" id="VectorBase:CSON002561"/>
<dbReference type="PROSITE" id="PS50304">
    <property type="entry name" value="TUDOR"/>
    <property type="match status" value="1"/>
</dbReference>
<feature type="zinc finger region" description="C3H1-type" evidence="1">
    <location>
        <begin position="345"/>
        <end position="374"/>
    </location>
</feature>
<reference evidence="5" key="1">
    <citation type="submission" date="2018-04" db="EMBL/GenBank/DDBJ databases">
        <authorList>
            <person name="Go L.Y."/>
            <person name="Mitchell J.A."/>
        </authorList>
    </citation>
    <scope>NUCLEOTIDE SEQUENCE</scope>
    <source>
        <tissue evidence="5">Whole organism</tissue>
    </source>
</reference>
<accession>A0A336MQE1</accession>
<evidence type="ECO:0000259" key="4">
    <source>
        <dbReference type="PROSITE" id="PS50304"/>
    </source>
</evidence>
<organism evidence="6">
    <name type="scientific">Culicoides sonorensis</name>
    <name type="common">Biting midge</name>
    <dbReference type="NCBI Taxonomy" id="179676"/>
    <lineage>
        <taxon>Eukaryota</taxon>
        <taxon>Metazoa</taxon>
        <taxon>Ecdysozoa</taxon>
        <taxon>Arthropoda</taxon>
        <taxon>Hexapoda</taxon>
        <taxon>Insecta</taxon>
        <taxon>Pterygota</taxon>
        <taxon>Neoptera</taxon>
        <taxon>Endopterygota</taxon>
        <taxon>Diptera</taxon>
        <taxon>Nematocera</taxon>
        <taxon>Chironomoidea</taxon>
        <taxon>Ceratopogonidae</taxon>
        <taxon>Ceratopogoninae</taxon>
        <taxon>Culicoides</taxon>
        <taxon>Monoculicoides</taxon>
    </lineage>
</organism>
<evidence type="ECO:0000259" key="3">
    <source>
        <dbReference type="PROSITE" id="PS50103"/>
    </source>
</evidence>
<dbReference type="PANTHER" id="PTHR22948:SF76">
    <property type="entry name" value="FI20010P1-RELATED"/>
    <property type="match status" value="1"/>
</dbReference>
<dbReference type="SUPFAM" id="SSF63748">
    <property type="entry name" value="Tudor/PWWP/MBT"/>
    <property type="match status" value="1"/>
</dbReference>
<feature type="region of interest" description="Disordered" evidence="2">
    <location>
        <begin position="263"/>
        <end position="294"/>
    </location>
</feature>
<name>A0A336MQE1_CULSO</name>
<gene>
    <name evidence="6" type="primary">CSON002561</name>
</gene>
<dbReference type="GO" id="GO:0008270">
    <property type="term" value="F:zinc ion binding"/>
    <property type="evidence" value="ECO:0007669"/>
    <property type="project" value="UniProtKB-KW"/>
</dbReference>
<keyword evidence="1" id="KW-0862">Zinc</keyword>
<feature type="compositionally biased region" description="Low complexity" evidence="2">
    <location>
        <begin position="275"/>
        <end position="293"/>
    </location>
</feature>
<protein>
    <submittedName>
        <fullName evidence="6">CSON002561 protein</fullName>
    </submittedName>
</protein>
<dbReference type="Pfam" id="PF00567">
    <property type="entry name" value="TUDOR"/>
    <property type="match status" value="1"/>
</dbReference>
<dbReference type="EMBL" id="UFQT01001426">
    <property type="protein sequence ID" value="SSX30507.1"/>
    <property type="molecule type" value="Genomic_DNA"/>
</dbReference>
<dbReference type="InterPro" id="IPR002999">
    <property type="entry name" value="Tudor"/>
</dbReference>
<feature type="domain" description="C3H1-type" evidence="3">
    <location>
        <begin position="345"/>
        <end position="374"/>
    </location>
</feature>
<dbReference type="PANTHER" id="PTHR22948">
    <property type="entry name" value="TUDOR DOMAIN CONTAINING PROTEIN"/>
    <property type="match status" value="1"/>
</dbReference>
<feature type="domain" description="Tudor" evidence="4">
    <location>
        <begin position="456"/>
        <end position="512"/>
    </location>
</feature>
<dbReference type="EMBL" id="UFQS01001426">
    <property type="protein sequence ID" value="SSX10827.1"/>
    <property type="molecule type" value="Genomic_DNA"/>
</dbReference>
<dbReference type="OMA" id="EFYMIDQ"/>
<dbReference type="Gene3D" id="2.30.30.140">
    <property type="match status" value="1"/>
</dbReference>
<sequence>MKPFSPPTSLQAIKDEIDEELLIAFKNLNFLQLKMRKIQQLIQTNDDNQNFYYKNDEISSDLKIMKQILGTLNKMNEQAKYNFKCDSIVSAETPYLKYADYPCPNLEPYVPGHIISGVISHIKNAAKGLIYVMDFKRSSVFQSVLRSLNNKENLKLITNPKTSKTGDFIALQIDGQITRVLVDKTFTEFMFFMVDIGEEIPFDKNQHQLFELAKYHKDIPAQALLCKIEGFENKEDRLTDLLHSDIELEVLYVKNHIIHVKSTNSNESSEDKSSSSDSNNTEETNHTNFSSTNPFMSDLLNQMKNVELKAVEESQEEEQEVQDLFNEDQIATSNAMVAVMGYDPKDEGKYCKFYNEKTGGCFKGANCNKIHLKPLADGWTRDKVVTFQKNFNDINLPNIGQSLSIEMVCCTDIHIFYGHLSSEYQKNCGTAAMRAFNRNINRPENFKKYKMFHNESPAQGELVLAPYDGLYYRARVTAVAEKSVDVFFVDYGNSCEVYIDDLYKWNSSFNEIPFQAVKFQIAGIKPVKTERKDLRAAELYRHLVGRKLRGVVVDNVPDILIRLYTDNDAELINLLKMTEYCEKEDNLAFAAYDRPFFPA</sequence>
<dbReference type="InterPro" id="IPR050621">
    <property type="entry name" value="Tudor_domain_containing"/>
</dbReference>
<dbReference type="InterPro" id="IPR000571">
    <property type="entry name" value="Znf_CCCH"/>
</dbReference>
<evidence type="ECO:0000313" key="5">
    <source>
        <dbReference type="EMBL" id="SSX10827.1"/>
    </source>
</evidence>
<dbReference type="PROSITE" id="PS50103">
    <property type="entry name" value="ZF_C3H1"/>
    <property type="match status" value="1"/>
</dbReference>
<dbReference type="AlphaFoldDB" id="A0A336MQE1"/>
<dbReference type="SMART" id="SM00333">
    <property type="entry name" value="TUDOR"/>
    <property type="match status" value="1"/>
</dbReference>
<keyword evidence="1" id="KW-0479">Metal-binding</keyword>